<dbReference type="PANTHER" id="PTHR39190">
    <property type="entry name" value="FLAGELLAR ASSEMBLY FACTOR FLIW"/>
    <property type="match status" value="1"/>
</dbReference>
<keyword evidence="2 5" id="KW-1005">Bacterial flagellum biogenesis</keyword>
<dbReference type="InterPro" id="IPR003775">
    <property type="entry name" value="Flagellar_assembly_factor_FliW"/>
</dbReference>
<evidence type="ECO:0000313" key="7">
    <source>
        <dbReference type="Proteomes" id="UP000683246"/>
    </source>
</evidence>
<dbReference type="Gene3D" id="2.30.290.10">
    <property type="entry name" value="BH3618-like"/>
    <property type="match status" value="1"/>
</dbReference>
<dbReference type="GO" id="GO:0006417">
    <property type="term" value="P:regulation of translation"/>
    <property type="evidence" value="ECO:0007669"/>
    <property type="project" value="UniProtKB-KW"/>
</dbReference>
<comment type="subunit">
    <text evidence="5">Interacts with translational regulator CsrA and flagellin(s).</text>
</comment>
<comment type="function">
    <text evidence="5">Acts as an anti-CsrA protein, binds CsrA and prevents it from repressing translation of its target genes, one of which is flagellin. Binds to flagellin and participates in the assembly of the flagellum.</text>
</comment>
<keyword evidence="6" id="KW-0966">Cell projection</keyword>
<dbReference type="EMBL" id="CP058649">
    <property type="protein sequence ID" value="QUI21454.1"/>
    <property type="molecule type" value="Genomic_DNA"/>
</dbReference>
<keyword evidence="7" id="KW-1185">Reference proteome</keyword>
<keyword evidence="6" id="KW-0282">Flagellum</keyword>
<comment type="subcellular location">
    <subcellularLocation>
        <location evidence="5">Cytoplasm</location>
    </subcellularLocation>
</comment>
<proteinExistence type="inferred from homology"/>
<dbReference type="SUPFAM" id="SSF141457">
    <property type="entry name" value="BH3618-like"/>
    <property type="match status" value="1"/>
</dbReference>
<dbReference type="AlphaFoldDB" id="A0A8J8MH18"/>
<name>A0A8J8MH18_9FIRM</name>
<evidence type="ECO:0000256" key="1">
    <source>
        <dbReference type="ARBA" id="ARBA00022490"/>
    </source>
</evidence>
<dbReference type="GO" id="GO:0005737">
    <property type="term" value="C:cytoplasm"/>
    <property type="evidence" value="ECO:0007669"/>
    <property type="project" value="UniProtKB-SubCell"/>
</dbReference>
<accession>A0A8J8MH18</accession>
<protein>
    <recommendedName>
        <fullName evidence="5">Flagellar assembly factor FliW</fullName>
    </recommendedName>
</protein>
<dbReference type="RefSeq" id="WP_212696924.1">
    <property type="nucleotide sequence ID" value="NZ_CP058649.1"/>
</dbReference>
<keyword evidence="1 5" id="KW-0963">Cytoplasm</keyword>
<dbReference type="HAMAP" id="MF_01185">
    <property type="entry name" value="FliW"/>
    <property type="match status" value="1"/>
</dbReference>
<evidence type="ECO:0000256" key="3">
    <source>
        <dbReference type="ARBA" id="ARBA00022845"/>
    </source>
</evidence>
<dbReference type="PANTHER" id="PTHR39190:SF1">
    <property type="entry name" value="FLAGELLAR ASSEMBLY FACTOR FLIW"/>
    <property type="match status" value="1"/>
</dbReference>
<evidence type="ECO:0000256" key="5">
    <source>
        <dbReference type="HAMAP-Rule" id="MF_01185"/>
    </source>
</evidence>
<gene>
    <name evidence="5" type="primary">fliW</name>
    <name evidence="6" type="ORF">HZI73_03755</name>
</gene>
<dbReference type="Pfam" id="PF02623">
    <property type="entry name" value="FliW"/>
    <property type="match status" value="1"/>
</dbReference>
<keyword evidence="4 5" id="KW-0143">Chaperone</keyword>
<evidence type="ECO:0000256" key="4">
    <source>
        <dbReference type="ARBA" id="ARBA00023186"/>
    </source>
</evidence>
<keyword evidence="3 5" id="KW-0810">Translation regulation</keyword>
<dbReference type="GO" id="GO:0044780">
    <property type="term" value="P:bacterial-type flagellum assembly"/>
    <property type="evidence" value="ECO:0007669"/>
    <property type="project" value="UniProtKB-UniRule"/>
</dbReference>
<dbReference type="KEGG" id="vpy:HZI73_03755"/>
<comment type="similarity">
    <text evidence="5">Belongs to the FliW family.</text>
</comment>
<evidence type="ECO:0000313" key="6">
    <source>
        <dbReference type="EMBL" id="QUI21454.1"/>
    </source>
</evidence>
<keyword evidence="6" id="KW-0969">Cilium</keyword>
<dbReference type="Proteomes" id="UP000683246">
    <property type="component" value="Chromosome"/>
</dbReference>
<reference evidence="6" key="1">
    <citation type="submission" date="2020-07" db="EMBL/GenBank/DDBJ databases">
        <title>Vallitalea pronyensis genome.</title>
        <authorList>
            <person name="Postec A."/>
        </authorList>
    </citation>
    <scope>NUCLEOTIDE SEQUENCE</scope>
    <source>
        <strain evidence="6">FatNI3</strain>
    </source>
</reference>
<sequence>MLMNTKHFGTIDMDDEHIITFEEGIFGFNDDHRFIILYENDLLCWLQSIDDVDIVLPMITTPLIFPEYQPEVKDELILRIGDLSDEDLMVHTIVVIPSDIEQMTTNLKAPIIINNKTKKGMQVILEDDQYQVKHNLYQHLKQYEQKVGE</sequence>
<evidence type="ECO:0000256" key="2">
    <source>
        <dbReference type="ARBA" id="ARBA00022795"/>
    </source>
</evidence>
<organism evidence="6 7">
    <name type="scientific">Vallitalea pronyensis</name>
    <dbReference type="NCBI Taxonomy" id="1348613"/>
    <lineage>
        <taxon>Bacteria</taxon>
        <taxon>Bacillati</taxon>
        <taxon>Bacillota</taxon>
        <taxon>Clostridia</taxon>
        <taxon>Lachnospirales</taxon>
        <taxon>Vallitaleaceae</taxon>
        <taxon>Vallitalea</taxon>
    </lineage>
</organism>
<dbReference type="InterPro" id="IPR024046">
    <property type="entry name" value="Flagellar_assmbl_FliW_dom_sf"/>
</dbReference>